<sequence length="70" mass="7506">MPWEAQCREGACVTAQDKARHAGEVLPRIAAEHPVPGGDRRADARDTTGKITVPSQVIFPVVYEPPPSGD</sequence>
<organism evidence="1 2">
    <name type="scientific">Georgenia subflava</name>
    <dbReference type="NCBI Taxonomy" id="1622177"/>
    <lineage>
        <taxon>Bacteria</taxon>
        <taxon>Bacillati</taxon>
        <taxon>Actinomycetota</taxon>
        <taxon>Actinomycetes</taxon>
        <taxon>Micrococcales</taxon>
        <taxon>Bogoriellaceae</taxon>
        <taxon>Georgenia</taxon>
    </lineage>
</organism>
<name>A0A6N7EG17_9MICO</name>
<evidence type="ECO:0000313" key="1">
    <source>
        <dbReference type="EMBL" id="MPV35898.1"/>
    </source>
</evidence>
<gene>
    <name evidence="1" type="ORF">GB881_02325</name>
</gene>
<comment type="caution">
    <text evidence="1">The sequence shown here is derived from an EMBL/GenBank/DDBJ whole genome shotgun (WGS) entry which is preliminary data.</text>
</comment>
<dbReference type="EMBL" id="WHPC01000004">
    <property type="protein sequence ID" value="MPV35898.1"/>
    <property type="molecule type" value="Genomic_DNA"/>
</dbReference>
<protein>
    <submittedName>
        <fullName evidence="1">Uncharacterized protein</fullName>
    </submittedName>
</protein>
<dbReference type="Proteomes" id="UP000437709">
    <property type="component" value="Unassembled WGS sequence"/>
</dbReference>
<dbReference type="AlphaFoldDB" id="A0A6N7EG17"/>
<dbReference type="RefSeq" id="WP_152194094.1">
    <property type="nucleotide sequence ID" value="NZ_VUKD01000001.1"/>
</dbReference>
<evidence type="ECO:0000313" key="2">
    <source>
        <dbReference type="Proteomes" id="UP000437709"/>
    </source>
</evidence>
<reference evidence="1 2" key="1">
    <citation type="submission" date="2019-10" db="EMBL/GenBank/DDBJ databases">
        <title>Georgenia wutianyii sp. nov. and Georgenia yuyongxinii sp. nov. isolated from plateau pika (Ochotona curzoniae) in the Qinghai-Tibet plateau of China.</title>
        <authorList>
            <person name="Tian Z."/>
        </authorList>
    </citation>
    <scope>NUCLEOTIDE SEQUENCE [LARGE SCALE GENOMIC DNA]</scope>
    <source>
        <strain evidence="1 2">JCM 19765</strain>
    </source>
</reference>
<accession>A0A6N7EG17</accession>
<proteinExistence type="predicted"/>
<keyword evidence="2" id="KW-1185">Reference proteome</keyword>